<feature type="domain" description="ChsH2 C-terminal OB-fold" evidence="1">
    <location>
        <begin position="58"/>
        <end position="125"/>
    </location>
</feature>
<reference evidence="3 4" key="1">
    <citation type="submission" date="2020-04" db="EMBL/GenBank/DDBJ databases">
        <title>Ramlibacter sp. G-1-2-2 isolated from soil.</title>
        <authorList>
            <person name="Dahal R.H."/>
        </authorList>
    </citation>
    <scope>NUCLEOTIDE SEQUENCE [LARGE SCALE GENOMIC DNA]</scope>
    <source>
        <strain evidence="3 4">G-1-2-2</strain>
    </source>
</reference>
<accession>A0A848H9I4</accession>
<protein>
    <submittedName>
        <fullName evidence="3">Thiolase</fullName>
    </submittedName>
</protein>
<dbReference type="PANTHER" id="PTHR34075">
    <property type="entry name" value="BLR3430 PROTEIN"/>
    <property type="match status" value="1"/>
</dbReference>
<evidence type="ECO:0000259" key="1">
    <source>
        <dbReference type="Pfam" id="PF01796"/>
    </source>
</evidence>
<name>A0A848H9I4_9BURK</name>
<sequence>MSYLPAGIPAPRPTVDDAPFWAACQEQRLVIRHCEACSRFFHPPMPCCPRCGSFDVAWKPVSGQGSIYTWTVGHQAIHPALKDHGPYNVCVILLDDADDVRLVTNVVDVAPEELRIGLPVAVCFEEAGDGTLLPRFRRADEQGERQQ</sequence>
<comment type="caution">
    <text evidence="3">The sequence shown here is derived from an EMBL/GenBank/DDBJ whole genome shotgun (WGS) entry which is preliminary data.</text>
</comment>
<dbReference type="Gene3D" id="6.10.30.10">
    <property type="match status" value="1"/>
</dbReference>
<dbReference type="AlphaFoldDB" id="A0A848H9I4"/>
<organism evidence="3 4">
    <name type="scientific">Ramlibacter agri</name>
    <dbReference type="NCBI Taxonomy" id="2728837"/>
    <lineage>
        <taxon>Bacteria</taxon>
        <taxon>Pseudomonadati</taxon>
        <taxon>Pseudomonadota</taxon>
        <taxon>Betaproteobacteria</taxon>
        <taxon>Burkholderiales</taxon>
        <taxon>Comamonadaceae</taxon>
        <taxon>Ramlibacter</taxon>
    </lineage>
</organism>
<dbReference type="RefSeq" id="WP_169418440.1">
    <property type="nucleotide sequence ID" value="NZ_JABBFX010000001.1"/>
</dbReference>
<keyword evidence="4" id="KW-1185">Reference proteome</keyword>
<evidence type="ECO:0000259" key="2">
    <source>
        <dbReference type="Pfam" id="PF12172"/>
    </source>
</evidence>
<dbReference type="InterPro" id="IPR052513">
    <property type="entry name" value="Thioester_dehydratase-like"/>
</dbReference>
<evidence type="ECO:0000313" key="4">
    <source>
        <dbReference type="Proteomes" id="UP000541185"/>
    </source>
</evidence>
<dbReference type="Proteomes" id="UP000541185">
    <property type="component" value="Unassembled WGS sequence"/>
</dbReference>
<proteinExistence type="predicted"/>
<dbReference type="InterPro" id="IPR012340">
    <property type="entry name" value="NA-bd_OB-fold"/>
</dbReference>
<feature type="domain" description="ChsH2 rubredoxin-like zinc ribbon" evidence="2">
    <location>
        <begin position="21"/>
        <end position="56"/>
    </location>
</feature>
<dbReference type="EMBL" id="JABBFX010000001">
    <property type="protein sequence ID" value="NML44298.1"/>
    <property type="molecule type" value="Genomic_DNA"/>
</dbReference>
<gene>
    <name evidence="3" type="ORF">HHL11_11090</name>
</gene>
<dbReference type="Pfam" id="PF01796">
    <property type="entry name" value="OB_ChsH2_C"/>
    <property type="match status" value="1"/>
</dbReference>
<dbReference type="SUPFAM" id="SSF50249">
    <property type="entry name" value="Nucleic acid-binding proteins"/>
    <property type="match status" value="1"/>
</dbReference>
<dbReference type="InterPro" id="IPR022002">
    <property type="entry name" value="ChsH2_Znr"/>
</dbReference>
<dbReference type="PANTHER" id="PTHR34075:SF5">
    <property type="entry name" value="BLR3430 PROTEIN"/>
    <property type="match status" value="1"/>
</dbReference>
<evidence type="ECO:0000313" key="3">
    <source>
        <dbReference type="EMBL" id="NML44298.1"/>
    </source>
</evidence>
<dbReference type="InterPro" id="IPR002878">
    <property type="entry name" value="ChsH2_C"/>
</dbReference>
<dbReference type="Pfam" id="PF12172">
    <property type="entry name" value="zf-ChsH2"/>
    <property type="match status" value="1"/>
</dbReference>